<dbReference type="Gene3D" id="1.20.1250.20">
    <property type="entry name" value="MFS general substrate transporter like domains"/>
    <property type="match status" value="1"/>
</dbReference>
<feature type="domain" description="Major facilitator superfamily (MFS) profile" evidence="6">
    <location>
        <begin position="40"/>
        <end position="422"/>
    </location>
</feature>
<feature type="transmembrane region" description="Helical" evidence="5">
    <location>
        <begin position="193"/>
        <end position="214"/>
    </location>
</feature>
<evidence type="ECO:0000256" key="2">
    <source>
        <dbReference type="ARBA" id="ARBA00022989"/>
    </source>
</evidence>
<feature type="transmembrane region" description="Helical" evidence="5">
    <location>
        <begin position="276"/>
        <end position="298"/>
    </location>
</feature>
<dbReference type="InterPro" id="IPR020846">
    <property type="entry name" value="MFS_dom"/>
</dbReference>
<dbReference type="AlphaFoldDB" id="D5RQQ1"/>
<feature type="transmembrane region" description="Helical" evidence="5">
    <location>
        <begin position="103"/>
        <end position="122"/>
    </location>
</feature>
<evidence type="ECO:0000256" key="1">
    <source>
        <dbReference type="ARBA" id="ARBA00022692"/>
    </source>
</evidence>
<dbReference type="Proteomes" id="UP000005324">
    <property type="component" value="Unassembled WGS sequence"/>
</dbReference>
<dbReference type="Pfam" id="PF07690">
    <property type="entry name" value="MFS_1"/>
    <property type="match status" value="1"/>
</dbReference>
<evidence type="ECO:0000256" key="3">
    <source>
        <dbReference type="ARBA" id="ARBA00023136"/>
    </source>
</evidence>
<feature type="transmembrane region" description="Helical" evidence="5">
    <location>
        <begin position="397"/>
        <end position="418"/>
    </location>
</feature>
<dbReference type="SUPFAM" id="SSF103473">
    <property type="entry name" value="MFS general substrate transporter"/>
    <property type="match status" value="1"/>
</dbReference>
<dbReference type="InterPro" id="IPR050327">
    <property type="entry name" value="Proton-linked_MCT"/>
</dbReference>
<comment type="caution">
    <text evidence="7">The sequence shown here is derived from an EMBL/GenBank/DDBJ whole genome shotgun (WGS) entry which is preliminary data.</text>
</comment>
<dbReference type="EMBL" id="ADVL01000677">
    <property type="protein sequence ID" value="EFH10301.1"/>
    <property type="molecule type" value="Genomic_DNA"/>
</dbReference>
<evidence type="ECO:0000259" key="6">
    <source>
        <dbReference type="PROSITE" id="PS50850"/>
    </source>
</evidence>
<sequence length="425" mass="43342">MLRDRDQAGDRTGGARRMSQATAPGRAPAGAAAGRNRLTVVSAIGVGQILAWGSSYYLLAVLAGPIAADTGWPLTWIMGALSIGMLVSGLASPRIGHLIHRHGGRPVLAASAVLLSAGLLLLGLAPSLPVFVVAWVVLGLAMGAGLYDPAFSTLGRLCGEQARSAITHVTLFGGFASTVCWPLSAFLVDHLGWRGACLTYAAIHLAVVLPLYLFGVPRELAKPAAAPTAAKAAVAPGHVQAGQRYAFVVLAAGFTLAAVIMTVISVHLLTLLQSQGLALAAAVALGTLIGPAQVGARVLEMLFGKKAHPIWSLVASAVLVAVGLGMLVGAPGVVAAGIVMYGMGSGVRSIARDTVPLALFGKEGYAVLMGRIAMPTLIAQAASPFLGAWLLDSFGTQATLAILCGAAMLNILMVLALVPNALRRS</sequence>
<feature type="transmembrane region" description="Helical" evidence="5">
    <location>
        <begin position="128"/>
        <end position="147"/>
    </location>
</feature>
<dbReference type="HOGENOM" id="CLU_001265_59_0_5"/>
<evidence type="ECO:0000256" key="5">
    <source>
        <dbReference type="SAM" id="Phobius"/>
    </source>
</evidence>
<evidence type="ECO:0000313" key="8">
    <source>
        <dbReference type="Proteomes" id="UP000005324"/>
    </source>
</evidence>
<feature type="transmembrane region" description="Helical" evidence="5">
    <location>
        <begin position="245"/>
        <end position="270"/>
    </location>
</feature>
<name>D5RQQ1_9PROT</name>
<proteinExistence type="predicted"/>
<keyword evidence="3 5" id="KW-0472">Membrane</keyword>
<dbReference type="InterPro" id="IPR036259">
    <property type="entry name" value="MFS_trans_sf"/>
</dbReference>
<dbReference type="PROSITE" id="PS50850">
    <property type="entry name" value="MFS"/>
    <property type="match status" value="1"/>
</dbReference>
<dbReference type="InterPro" id="IPR011701">
    <property type="entry name" value="MFS"/>
</dbReference>
<accession>D5RQQ1</accession>
<keyword evidence="2 5" id="KW-1133">Transmembrane helix</keyword>
<dbReference type="PANTHER" id="PTHR11360">
    <property type="entry name" value="MONOCARBOXYLATE TRANSPORTER"/>
    <property type="match status" value="1"/>
</dbReference>
<evidence type="ECO:0000256" key="4">
    <source>
        <dbReference type="SAM" id="MobiDB-lite"/>
    </source>
</evidence>
<reference evidence="7 8" key="1">
    <citation type="submission" date="2010-04" db="EMBL/GenBank/DDBJ databases">
        <authorList>
            <person name="Qin X."/>
            <person name="Bachman B."/>
            <person name="Battles P."/>
            <person name="Bell A."/>
            <person name="Bess C."/>
            <person name="Bickham C."/>
            <person name="Chaboub L."/>
            <person name="Chen D."/>
            <person name="Coyle M."/>
            <person name="Deiros D.R."/>
            <person name="Dinh H."/>
            <person name="Forbes L."/>
            <person name="Fowler G."/>
            <person name="Francisco L."/>
            <person name="Fu Q."/>
            <person name="Gubbala S."/>
            <person name="Hale W."/>
            <person name="Han Y."/>
            <person name="Hemphill L."/>
            <person name="Highlander S.K."/>
            <person name="Hirani K."/>
            <person name="Hogues M."/>
            <person name="Jackson L."/>
            <person name="Jakkamsetti A."/>
            <person name="Javaid M."/>
            <person name="Jiang H."/>
            <person name="Korchina V."/>
            <person name="Kovar C."/>
            <person name="Lara F."/>
            <person name="Lee S."/>
            <person name="Mata R."/>
            <person name="Mathew T."/>
            <person name="Moen C."/>
            <person name="Morales K."/>
            <person name="Munidasa M."/>
            <person name="Nazareth L."/>
            <person name="Ngo R."/>
            <person name="Nguyen L."/>
            <person name="Okwuonu G."/>
            <person name="Ongeri F."/>
            <person name="Patil S."/>
            <person name="Petrosino J."/>
            <person name="Pham C."/>
            <person name="Pham P."/>
            <person name="Pu L.-L."/>
            <person name="Puazo M."/>
            <person name="Raj R."/>
            <person name="Reid J."/>
            <person name="Rouhana J."/>
            <person name="Saada N."/>
            <person name="Shang Y."/>
            <person name="Simmons D."/>
            <person name="Thornton R."/>
            <person name="Warren J."/>
            <person name="Weissenberger G."/>
            <person name="Zhang J."/>
            <person name="Zhang L."/>
            <person name="Zhou C."/>
            <person name="Zhu D."/>
            <person name="Muzny D."/>
            <person name="Worley K."/>
            <person name="Gibbs R."/>
        </authorList>
    </citation>
    <scope>NUCLEOTIDE SEQUENCE [LARGE SCALE GENOMIC DNA]</scope>
    <source>
        <strain evidence="7 8">ATCC 49957</strain>
    </source>
</reference>
<feature type="transmembrane region" description="Helical" evidence="5">
    <location>
        <begin position="168"/>
        <end position="187"/>
    </location>
</feature>
<organism evidence="7 8">
    <name type="scientific">Pseudoroseomonas cervicalis ATCC 49957</name>
    <dbReference type="NCBI Taxonomy" id="525371"/>
    <lineage>
        <taxon>Bacteria</taxon>
        <taxon>Pseudomonadati</taxon>
        <taxon>Pseudomonadota</taxon>
        <taxon>Alphaproteobacteria</taxon>
        <taxon>Acetobacterales</taxon>
        <taxon>Roseomonadaceae</taxon>
        <taxon>Roseomonas</taxon>
    </lineage>
</organism>
<feature type="transmembrane region" description="Helical" evidence="5">
    <location>
        <begin position="310"/>
        <end position="328"/>
    </location>
</feature>
<keyword evidence="8" id="KW-1185">Reference proteome</keyword>
<protein>
    <submittedName>
        <fullName evidence="7">Transporter, major facilitator family protein</fullName>
    </submittedName>
</protein>
<gene>
    <name evidence="7" type="ORF">HMPREF0731_3413</name>
</gene>
<evidence type="ECO:0000313" key="7">
    <source>
        <dbReference type="EMBL" id="EFH10301.1"/>
    </source>
</evidence>
<feature type="region of interest" description="Disordered" evidence="4">
    <location>
        <begin position="1"/>
        <end position="30"/>
    </location>
</feature>
<feature type="transmembrane region" description="Helical" evidence="5">
    <location>
        <begin position="38"/>
        <end position="59"/>
    </location>
</feature>
<dbReference type="GO" id="GO:0022857">
    <property type="term" value="F:transmembrane transporter activity"/>
    <property type="evidence" value="ECO:0007669"/>
    <property type="project" value="InterPro"/>
</dbReference>
<feature type="transmembrane region" description="Helical" evidence="5">
    <location>
        <begin position="71"/>
        <end position="91"/>
    </location>
</feature>
<keyword evidence="1 5" id="KW-0812">Transmembrane</keyword>
<dbReference type="PANTHER" id="PTHR11360:SF308">
    <property type="entry name" value="BLL3089 PROTEIN"/>
    <property type="match status" value="1"/>
</dbReference>